<dbReference type="Proteomes" id="UP000235672">
    <property type="component" value="Unassembled WGS sequence"/>
</dbReference>
<dbReference type="InterPro" id="IPR016477">
    <property type="entry name" value="Fructo-/Ketosamine-3-kinase"/>
</dbReference>
<proteinExistence type="predicted"/>
<evidence type="ECO:0000313" key="3">
    <source>
        <dbReference type="EMBL" id="PMD22234.1"/>
    </source>
</evidence>
<dbReference type="Gene3D" id="3.90.1200.10">
    <property type="match status" value="1"/>
</dbReference>
<organism evidence="3 4">
    <name type="scientific">Hyaloscypha hepaticicola</name>
    <dbReference type="NCBI Taxonomy" id="2082293"/>
    <lineage>
        <taxon>Eukaryota</taxon>
        <taxon>Fungi</taxon>
        <taxon>Dikarya</taxon>
        <taxon>Ascomycota</taxon>
        <taxon>Pezizomycotina</taxon>
        <taxon>Leotiomycetes</taxon>
        <taxon>Helotiales</taxon>
        <taxon>Hyaloscyphaceae</taxon>
        <taxon>Hyaloscypha</taxon>
    </lineage>
</organism>
<dbReference type="OrthoDB" id="5772781at2759"/>
<reference evidence="3 4" key="1">
    <citation type="submission" date="2016-05" db="EMBL/GenBank/DDBJ databases">
        <title>A degradative enzymes factory behind the ericoid mycorrhizal symbiosis.</title>
        <authorList>
            <consortium name="DOE Joint Genome Institute"/>
            <person name="Martino E."/>
            <person name="Morin E."/>
            <person name="Grelet G."/>
            <person name="Kuo A."/>
            <person name="Kohler A."/>
            <person name="Daghino S."/>
            <person name="Barry K."/>
            <person name="Choi C."/>
            <person name="Cichocki N."/>
            <person name="Clum A."/>
            <person name="Copeland A."/>
            <person name="Hainaut M."/>
            <person name="Haridas S."/>
            <person name="Labutti K."/>
            <person name="Lindquist E."/>
            <person name="Lipzen A."/>
            <person name="Khouja H.-R."/>
            <person name="Murat C."/>
            <person name="Ohm R."/>
            <person name="Olson A."/>
            <person name="Spatafora J."/>
            <person name="Veneault-Fourrey C."/>
            <person name="Henrissat B."/>
            <person name="Grigoriev I."/>
            <person name="Martin F."/>
            <person name="Perotto S."/>
        </authorList>
    </citation>
    <scope>NUCLEOTIDE SEQUENCE [LARGE SCALE GENOMIC DNA]</scope>
    <source>
        <strain evidence="3 4">UAMH 7357</strain>
    </source>
</reference>
<keyword evidence="4" id="KW-1185">Reference proteome</keyword>
<dbReference type="InterPro" id="IPR011009">
    <property type="entry name" value="Kinase-like_dom_sf"/>
</dbReference>
<dbReference type="AlphaFoldDB" id="A0A2J6Q7L9"/>
<dbReference type="PANTHER" id="PTHR12149">
    <property type="entry name" value="FRUCTOSAMINE 3 KINASE-RELATED PROTEIN"/>
    <property type="match status" value="1"/>
</dbReference>
<protein>
    <recommendedName>
        <fullName evidence="1">protein-ribulosamine 3-kinase</fullName>
        <ecNumber evidence="1">2.7.1.172</ecNumber>
    </recommendedName>
</protein>
<name>A0A2J6Q7L9_9HELO</name>
<dbReference type="EMBL" id="KZ613478">
    <property type="protein sequence ID" value="PMD22234.1"/>
    <property type="molecule type" value="Genomic_DNA"/>
</dbReference>
<dbReference type="GO" id="GO:0102193">
    <property type="term" value="F:protein-ribulosamine 3-kinase activity"/>
    <property type="evidence" value="ECO:0007669"/>
    <property type="project" value="UniProtKB-EC"/>
</dbReference>
<gene>
    <name evidence="3" type="ORF">NA56DRAFT_670370</name>
</gene>
<comment type="catalytic activity">
    <reaction evidence="2">
        <text>N(6)-D-ribulosyl-L-lysyl-[protein] + ATP = N(6)-(3-O-phospho-D-ribulosyl)-L-lysyl-[protein] + ADP + H(+)</text>
        <dbReference type="Rhea" id="RHEA:48432"/>
        <dbReference type="Rhea" id="RHEA-COMP:12103"/>
        <dbReference type="Rhea" id="RHEA-COMP:12104"/>
        <dbReference type="ChEBI" id="CHEBI:15378"/>
        <dbReference type="ChEBI" id="CHEBI:30616"/>
        <dbReference type="ChEBI" id="CHEBI:90418"/>
        <dbReference type="ChEBI" id="CHEBI:90420"/>
        <dbReference type="ChEBI" id="CHEBI:456216"/>
        <dbReference type="EC" id="2.7.1.172"/>
    </reaction>
    <physiologicalReaction direction="left-to-right" evidence="2">
        <dbReference type="Rhea" id="RHEA:48433"/>
    </physiologicalReaction>
</comment>
<accession>A0A2J6Q7L9</accession>
<evidence type="ECO:0000256" key="2">
    <source>
        <dbReference type="ARBA" id="ARBA00048655"/>
    </source>
</evidence>
<dbReference type="EC" id="2.7.1.172" evidence="1"/>
<dbReference type="Pfam" id="PF03881">
    <property type="entry name" value="Fructosamin_kin"/>
    <property type="match status" value="1"/>
</dbReference>
<dbReference type="PANTHER" id="PTHR12149:SF8">
    <property type="entry name" value="PROTEIN-RIBULOSAMINE 3-KINASE"/>
    <property type="match status" value="1"/>
</dbReference>
<sequence length="242" mass="27518">MPPGTTVKGIHAHGASYWSRTAEIQTLRNDGSPQSYYIKATQNRFGLKMFHGEYESSKAIYDVCPDFIPEPIAYGTFASIPNTHFYLSQFIDMADELPDIDTFPEKLAELHKKATSSQYGFHYQTMTALLPLYHIMAAEKLAQGPASEEQLRLESVFFERIIPRLIRPLETGGRQIQPRLVHSDLWDGNAAVNVEDGGSLEMGPRRVPRHRTGKPYIEMYHKFFPKSAPEEDHDGRNLLYSV</sequence>
<evidence type="ECO:0000313" key="4">
    <source>
        <dbReference type="Proteomes" id="UP000235672"/>
    </source>
</evidence>
<dbReference type="SUPFAM" id="SSF56112">
    <property type="entry name" value="Protein kinase-like (PK-like)"/>
    <property type="match status" value="1"/>
</dbReference>
<evidence type="ECO:0000256" key="1">
    <source>
        <dbReference type="ARBA" id="ARBA00011961"/>
    </source>
</evidence>